<comment type="function">
    <text evidence="7">Catalyzes the formation of 4-diphosphocytidyl-2-C-methyl-D-erythritol from CTP and 2-C-methyl-D-erythritol 4-phosphate (MEP).</text>
</comment>
<dbReference type="NCBIfam" id="TIGR00453">
    <property type="entry name" value="ispD"/>
    <property type="match status" value="1"/>
</dbReference>
<dbReference type="EC" id="2.7.7.60" evidence="7"/>
<comment type="caution">
    <text evidence="8">The sequence shown here is derived from an EMBL/GenBank/DDBJ whole genome shotgun (WGS) entry which is preliminary data.</text>
</comment>
<keyword evidence="5 7" id="KW-0548">Nucleotidyltransferase</keyword>
<dbReference type="PROSITE" id="PS01295">
    <property type="entry name" value="ISPD"/>
    <property type="match status" value="1"/>
</dbReference>
<comment type="pathway">
    <text evidence="2 7">Isoprenoid biosynthesis; isopentenyl diphosphate biosynthesis via DXP pathway; isopentenyl diphosphate from 1-deoxy-D-xylulose 5-phosphate: step 2/6.</text>
</comment>
<evidence type="ECO:0000256" key="4">
    <source>
        <dbReference type="ARBA" id="ARBA00022679"/>
    </source>
</evidence>
<dbReference type="CDD" id="cd02516">
    <property type="entry name" value="CDP-ME_synthetase"/>
    <property type="match status" value="1"/>
</dbReference>
<keyword evidence="6 7" id="KW-0414">Isoprene biosynthesis</keyword>
<evidence type="ECO:0000256" key="5">
    <source>
        <dbReference type="ARBA" id="ARBA00022695"/>
    </source>
</evidence>
<evidence type="ECO:0000256" key="7">
    <source>
        <dbReference type="HAMAP-Rule" id="MF_00108"/>
    </source>
</evidence>
<dbReference type="UniPathway" id="UPA00056">
    <property type="reaction ID" value="UER00093"/>
</dbReference>
<sequence length="236" mass="25192">MVKVAAVVPAAGCGSRMGSDVKKQFIALAGAPILGYVLRILEASKLVQTIVVAVGEGEEEYCRRAVVDKLGLKKITAVVQGGKERQDSVYSGLLALAPDTDIVVIHDGVRPLLSDENLEMVVGAALAFDAATCAVPVKDTVKLAREDGFVAETLPRNRLWLTQTPQAFRYGVILDAHRRAHEENFRATDDAALVERLGMAVKLVDGSYRNIKITTPEDLIVASALLEASQAGGGQK</sequence>
<dbReference type="HAMAP" id="MF_00108">
    <property type="entry name" value="IspD"/>
    <property type="match status" value="1"/>
</dbReference>
<comment type="catalytic activity">
    <reaction evidence="1 7">
        <text>2-C-methyl-D-erythritol 4-phosphate + CTP + H(+) = 4-CDP-2-C-methyl-D-erythritol + diphosphate</text>
        <dbReference type="Rhea" id="RHEA:13429"/>
        <dbReference type="ChEBI" id="CHEBI:15378"/>
        <dbReference type="ChEBI" id="CHEBI:33019"/>
        <dbReference type="ChEBI" id="CHEBI:37563"/>
        <dbReference type="ChEBI" id="CHEBI:57823"/>
        <dbReference type="ChEBI" id="CHEBI:58262"/>
        <dbReference type="EC" id="2.7.7.60"/>
    </reaction>
</comment>
<dbReference type="GO" id="GO:0050518">
    <property type="term" value="F:2-C-methyl-D-erythritol 4-phosphate cytidylyltransferase activity"/>
    <property type="evidence" value="ECO:0007669"/>
    <property type="project" value="UniProtKB-UniRule"/>
</dbReference>
<evidence type="ECO:0000256" key="3">
    <source>
        <dbReference type="ARBA" id="ARBA00009789"/>
    </source>
</evidence>
<comment type="similarity">
    <text evidence="3 7">Belongs to the IspD/TarI cytidylyltransferase family. IspD subfamily.</text>
</comment>
<evidence type="ECO:0000313" key="8">
    <source>
        <dbReference type="EMBL" id="TEB08320.1"/>
    </source>
</evidence>
<dbReference type="InterPro" id="IPR050088">
    <property type="entry name" value="IspD/TarI_cytidylyltransf_bact"/>
</dbReference>
<dbReference type="RefSeq" id="WP_190239966.1">
    <property type="nucleotide sequence ID" value="NZ_QFGA01000001.1"/>
</dbReference>
<evidence type="ECO:0000313" key="9">
    <source>
        <dbReference type="Proteomes" id="UP000298324"/>
    </source>
</evidence>
<keyword evidence="4 7" id="KW-0808">Transferase</keyword>
<organism evidence="8 9">
    <name type="scientific">Pelotomaculum schinkii</name>
    <dbReference type="NCBI Taxonomy" id="78350"/>
    <lineage>
        <taxon>Bacteria</taxon>
        <taxon>Bacillati</taxon>
        <taxon>Bacillota</taxon>
        <taxon>Clostridia</taxon>
        <taxon>Eubacteriales</taxon>
        <taxon>Desulfotomaculaceae</taxon>
        <taxon>Pelotomaculum</taxon>
    </lineage>
</organism>
<evidence type="ECO:0000256" key="2">
    <source>
        <dbReference type="ARBA" id="ARBA00004787"/>
    </source>
</evidence>
<name>A0A4Y7RHT2_9FIRM</name>
<dbReference type="SUPFAM" id="SSF53448">
    <property type="entry name" value="Nucleotide-diphospho-sugar transferases"/>
    <property type="match status" value="1"/>
</dbReference>
<feature type="site" description="Positions MEP for the nucleophilic attack" evidence="7">
    <location>
        <position position="212"/>
    </location>
</feature>
<protein>
    <recommendedName>
        <fullName evidence="7">2-C-methyl-D-erythritol 4-phosphate cytidylyltransferase</fullName>
        <ecNumber evidence="7">2.7.7.60</ecNumber>
    </recommendedName>
    <alternativeName>
        <fullName evidence="7">4-diphosphocytidyl-2C-methyl-D-erythritol synthase</fullName>
    </alternativeName>
    <alternativeName>
        <fullName evidence="7">MEP cytidylyltransferase</fullName>
        <shortName evidence="7">MCT</shortName>
    </alternativeName>
</protein>
<dbReference type="InterPro" id="IPR001228">
    <property type="entry name" value="IspD"/>
</dbReference>
<feature type="site" description="Positions MEP for the nucleophilic attack" evidence="7">
    <location>
        <position position="156"/>
    </location>
</feature>
<feature type="site" description="Transition state stabilizer" evidence="7">
    <location>
        <position position="16"/>
    </location>
</feature>
<dbReference type="AlphaFoldDB" id="A0A4Y7RHT2"/>
<dbReference type="InterPro" id="IPR034683">
    <property type="entry name" value="IspD/TarI"/>
</dbReference>
<gene>
    <name evidence="7 8" type="primary">ispD</name>
    <name evidence="8" type="ORF">Psch_01880</name>
</gene>
<proteinExistence type="inferred from homology"/>
<dbReference type="Proteomes" id="UP000298324">
    <property type="component" value="Unassembled WGS sequence"/>
</dbReference>
<evidence type="ECO:0000256" key="1">
    <source>
        <dbReference type="ARBA" id="ARBA00001282"/>
    </source>
</evidence>
<feature type="site" description="Transition state stabilizer" evidence="7">
    <location>
        <position position="23"/>
    </location>
</feature>
<reference evidence="8 9" key="1">
    <citation type="journal article" date="2018" name="Environ. Microbiol.">
        <title>Novel energy conservation strategies and behaviour of Pelotomaculum schinkii driving syntrophic propionate catabolism.</title>
        <authorList>
            <person name="Hidalgo-Ahumada C.A.P."/>
            <person name="Nobu M.K."/>
            <person name="Narihiro T."/>
            <person name="Tamaki H."/>
            <person name="Liu W.T."/>
            <person name="Kamagata Y."/>
            <person name="Stams A.J.M."/>
            <person name="Imachi H."/>
            <person name="Sousa D.Z."/>
        </authorList>
    </citation>
    <scope>NUCLEOTIDE SEQUENCE [LARGE SCALE GENOMIC DNA]</scope>
    <source>
        <strain evidence="8 9">HH</strain>
    </source>
</reference>
<dbReference type="GO" id="GO:0019288">
    <property type="term" value="P:isopentenyl diphosphate biosynthetic process, methylerythritol 4-phosphate pathway"/>
    <property type="evidence" value="ECO:0007669"/>
    <property type="project" value="UniProtKB-UniRule"/>
</dbReference>
<dbReference type="EMBL" id="QFGA01000001">
    <property type="protein sequence ID" value="TEB08320.1"/>
    <property type="molecule type" value="Genomic_DNA"/>
</dbReference>
<dbReference type="FunFam" id="3.90.550.10:FF:000003">
    <property type="entry name" value="2-C-methyl-D-erythritol 4-phosphate cytidylyltransferase"/>
    <property type="match status" value="1"/>
</dbReference>
<dbReference type="Gene3D" id="3.90.550.10">
    <property type="entry name" value="Spore Coat Polysaccharide Biosynthesis Protein SpsA, Chain A"/>
    <property type="match status" value="1"/>
</dbReference>
<dbReference type="InterPro" id="IPR029044">
    <property type="entry name" value="Nucleotide-diphossugar_trans"/>
</dbReference>
<dbReference type="PANTHER" id="PTHR32125:SF4">
    <property type="entry name" value="2-C-METHYL-D-ERYTHRITOL 4-PHOSPHATE CYTIDYLYLTRANSFERASE, CHLOROPLASTIC"/>
    <property type="match status" value="1"/>
</dbReference>
<dbReference type="Pfam" id="PF01128">
    <property type="entry name" value="IspD"/>
    <property type="match status" value="1"/>
</dbReference>
<dbReference type="PANTHER" id="PTHR32125">
    <property type="entry name" value="2-C-METHYL-D-ERYTHRITOL 4-PHOSPHATE CYTIDYLYLTRANSFERASE, CHLOROPLASTIC"/>
    <property type="match status" value="1"/>
</dbReference>
<accession>A0A4Y7RHT2</accession>
<keyword evidence="9" id="KW-1185">Reference proteome</keyword>
<evidence type="ECO:0000256" key="6">
    <source>
        <dbReference type="ARBA" id="ARBA00023229"/>
    </source>
</evidence>
<dbReference type="InterPro" id="IPR018294">
    <property type="entry name" value="ISPD_synthase_CS"/>
</dbReference>